<accession>A0A2W1JNH8</accession>
<evidence type="ECO:0000313" key="2">
    <source>
        <dbReference type="EMBL" id="PZD74776.1"/>
    </source>
</evidence>
<dbReference type="PROSITE" id="PS51154">
    <property type="entry name" value="MACRO"/>
    <property type="match status" value="1"/>
</dbReference>
<comment type="caution">
    <text evidence="2">The sequence shown here is derived from an EMBL/GenBank/DDBJ whole genome shotgun (WGS) entry which is preliminary data.</text>
</comment>
<dbReference type="InterPro" id="IPR043472">
    <property type="entry name" value="Macro_dom-like"/>
</dbReference>
<gene>
    <name evidence="2" type="ORF">C1752_00875</name>
</gene>
<feature type="domain" description="Macro" evidence="1">
    <location>
        <begin position="22"/>
        <end position="208"/>
    </location>
</feature>
<proteinExistence type="predicted"/>
<evidence type="ECO:0000313" key="3">
    <source>
        <dbReference type="Proteomes" id="UP000248857"/>
    </source>
</evidence>
<dbReference type="EMBL" id="PQWO01000002">
    <property type="protein sequence ID" value="PZD74776.1"/>
    <property type="molecule type" value="Genomic_DNA"/>
</dbReference>
<dbReference type="SMART" id="SM00506">
    <property type="entry name" value="A1pp"/>
    <property type="match status" value="1"/>
</dbReference>
<dbReference type="InterPro" id="IPR002589">
    <property type="entry name" value="Macro_dom"/>
</dbReference>
<dbReference type="Gene3D" id="3.40.220.10">
    <property type="entry name" value="Leucine Aminopeptidase, subunit E, domain 1"/>
    <property type="match status" value="1"/>
</dbReference>
<protein>
    <recommendedName>
        <fullName evidence="1">Macro domain-containing protein</fullName>
    </recommendedName>
</protein>
<dbReference type="SUPFAM" id="SSF52949">
    <property type="entry name" value="Macro domain-like"/>
    <property type="match status" value="1"/>
</dbReference>
<dbReference type="Proteomes" id="UP000248857">
    <property type="component" value="Unassembled WGS sequence"/>
</dbReference>
<reference evidence="2 3" key="1">
    <citation type="journal article" date="2018" name="Sci. Rep.">
        <title>A novel species of the marine cyanobacterium Acaryochloris with a unique pigment content and lifestyle.</title>
        <authorList>
            <person name="Partensky F."/>
            <person name="Six C."/>
            <person name="Ratin M."/>
            <person name="Garczarek L."/>
            <person name="Vaulot D."/>
            <person name="Probert I."/>
            <person name="Calteau A."/>
            <person name="Gourvil P."/>
            <person name="Marie D."/>
            <person name="Grebert T."/>
            <person name="Bouchier C."/>
            <person name="Le Panse S."/>
            <person name="Gachenot M."/>
            <person name="Rodriguez F."/>
            <person name="Garrido J.L."/>
        </authorList>
    </citation>
    <scope>NUCLEOTIDE SEQUENCE [LARGE SCALE GENOMIC DNA]</scope>
    <source>
        <strain evidence="2 3">RCC1774</strain>
    </source>
</reference>
<organism evidence="2 3">
    <name type="scientific">Acaryochloris thomasi RCC1774</name>
    <dbReference type="NCBI Taxonomy" id="1764569"/>
    <lineage>
        <taxon>Bacteria</taxon>
        <taxon>Bacillati</taxon>
        <taxon>Cyanobacteriota</taxon>
        <taxon>Cyanophyceae</taxon>
        <taxon>Acaryochloridales</taxon>
        <taxon>Acaryochloridaceae</taxon>
        <taxon>Acaryochloris</taxon>
        <taxon>Acaryochloris thomasi</taxon>
    </lineage>
</organism>
<dbReference type="Pfam" id="PF01661">
    <property type="entry name" value="Macro"/>
    <property type="match status" value="1"/>
</dbReference>
<evidence type="ECO:0000259" key="1">
    <source>
        <dbReference type="PROSITE" id="PS51154"/>
    </source>
</evidence>
<name>A0A2W1JNH8_9CYAN</name>
<sequence>MIFAMTAIELQLILVDPVAELCQELQHRFDGMNSVSVVNGYFEDLDRYDCMVSAGNSFGLMDGGVDLAIIRYFGLDLMDTVQRHILKDFRGEQPVGTSFIVNTEHPQHPFLAHTPTMRIPMSIAQTDNVYQAMWAALLAVWHHNQQHERKIYSVACPGLGTATGRMPFKQAAKQMMLAYKHFLNPPEYISWPYATIRQNAIGAGGDLS</sequence>
<keyword evidence="3" id="KW-1185">Reference proteome</keyword>
<dbReference type="AlphaFoldDB" id="A0A2W1JNH8"/>